<evidence type="ECO:0000313" key="1">
    <source>
        <dbReference type="EMBL" id="KER05896.1"/>
    </source>
</evidence>
<proteinExistence type="predicted"/>
<dbReference type="AlphaFoldDB" id="A0A081S4P3"/>
<keyword evidence="2" id="KW-1185">Reference proteome</keyword>
<reference evidence="1 2" key="1">
    <citation type="submission" date="2014-06" db="EMBL/GenBank/DDBJ databases">
        <authorList>
            <person name="Ngugi D.K."/>
            <person name="Blom J."/>
            <person name="Alam I."/>
            <person name="Rashid M."/>
            <person name="Ba Alawi W."/>
            <person name="Zhang G."/>
            <person name="Hikmawan T."/>
            <person name="Guan Y."/>
            <person name="Antunes A."/>
            <person name="Siam R."/>
            <person name="Eldorry H."/>
            <person name="Bajic V."/>
            <person name="Stingl U."/>
        </authorList>
    </citation>
    <scope>NUCLEOTIDE SEQUENCE [LARGE SCALE GENOMIC DNA]</scope>
    <source>
        <strain evidence="1">SCGC AAA799-E16</strain>
    </source>
</reference>
<organism evidence="1 2">
    <name type="scientific">Marine Group I thaumarchaeote SCGC AAA799-E16</name>
    <dbReference type="NCBI Taxonomy" id="1502292"/>
    <lineage>
        <taxon>Archaea</taxon>
        <taxon>Nitrososphaerota</taxon>
        <taxon>Marine Group I</taxon>
    </lineage>
</organism>
<gene>
    <name evidence="1" type="ORF">AAA799E16_01396</name>
</gene>
<name>A0A081S4P3_9ARCH</name>
<accession>A0A081S4P3</accession>
<comment type="caution">
    <text evidence="1">The sequence shown here is derived from an EMBL/GenBank/DDBJ whole genome shotgun (WGS) entry which is preliminary data.</text>
</comment>
<sequence>MKITEEIYTDPESILYRNLPLNKVGTVRASMSKDRSDTKLVYDMEFGLNLFVLQILSDKGILQKKTHDMRTEFVFPEGLSSKEKEILERFFGGMANKTGLVFENTIA</sequence>
<dbReference type="Proteomes" id="UP000028027">
    <property type="component" value="Unassembled WGS sequence"/>
</dbReference>
<dbReference type="EMBL" id="JNVL01000023">
    <property type="protein sequence ID" value="KER05896.1"/>
    <property type="molecule type" value="Genomic_DNA"/>
</dbReference>
<protein>
    <submittedName>
        <fullName evidence="1">Uncharacterized protein</fullName>
    </submittedName>
</protein>
<evidence type="ECO:0000313" key="2">
    <source>
        <dbReference type="Proteomes" id="UP000028027"/>
    </source>
</evidence>